<evidence type="ECO:0000256" key="1">
    <source>
        <dbReference type="ARBA" id="ARBA00004141"/>
    </source>
</evidence>
<keyword evidence="9 10" id="KW-0472">Membrane</keyword>
<organism evidence="11 12">
    <name type="scientific">Chlorella ohadii</name>
    <dbReference type="NCBI Taxonomy" id="2649997"/>
    <lineage>
        <taxon>Eukaryota</taxon>
        <taxon>Viridiplantae</taxon>
        <taxon>Chlorophyta</taxon>
        <taxon>core chlorophytes</taxon>
        <taxon>Trebouxiophyceae</taxon>
        <taxon>Chlorellales</taxon>
        <taxon>Chlorellaceae</taxon>
        <taxon>Chlorella clade</taxon>
        <taxon>Chlorella</taxon>
    </lineage>
</organism>
<feature type="transmembrane region" description="Helical" evidence="10">
    <location>
        <begin position="353"/>
        <end position="379"/>
    </location>
</feature>
<evidence type="ECO:0000313" key="11">
    <source>
        <dbReference type="EMBL" id="KAI7836466.1"/>
    </source>
</evidence>
<name>A0AAD5GXM9_9CHLO</name>
<dbReference type="PANTHER" id="PTHR13890">
    <property type="entry name" value="RNA SPLICING PROTEIN MRS2, MITOCHONDRIAL"/>
    <property type="match status" value="1"/>
</dbReference>
<protein>
    <recommendedName>
        <fullName evidence="10">Magnesium transporter</fullName>
    </recommendedName>
</protein>
<keyword evidence="8 10" id="KW-0406">Ion transport</keyword>
<evidence type="ECO:0000256" key="6">
    <source>
        <dbReference type="ARBA" id="ARBA00022946"/>
    </source>
</evidence>
<dbReference type="Pfam" id="PF22099">
    <property type="entry name" value="MRS2-like"/>
    <property type="match status" value="1"/>
</dbReference>
<evidence type="ECO:0000256" key="3">
    <source>
        <dbReference type="ARBA" id="ARBA00022448"/>
    </source>
</evidence>
<accession>A0AAD5GXM9</accession>
<sequence>MLQRRITGGGNGAVGRPPGVPKAKPIVLIDETGHVSYTTLRKQALVTELQLRHRDIRALDPAVQLPYPSAIFIRKQALVLNLEGLKLLISKDKTLVISVPSPTDLAARLPPDLNNPIVVQLSNHIAASKFPFGDGHGYEGGMSGAASYMSLEELKHMEAMPYELRALEAALLVLVRILQHETAALESTTLPVLARIRRSVARPDLEQLYEIQNKLDKSIARMGKIKEILEELLDDEMQMAGMCLSRLEGGSPKACSEPGGSCGLEEGGSGKCEQTVLDMDRDEVGEAEDLVEAYWLQVDSSLSRLKILQASGSCECSSCGESGACRANSMSQERIVNTEHLVNLDLDAKRNALVALSLAVDLLLMMFEVHMAVTGIFGMNLTSGLERWDPYSLWGVASFGLLLGGTLLVTVGMYAKRKGLLFLPSFGLSPVSYSGGGGGVGASAAGGGALGGG</sequence>
<dbReference type="PANTHER" id="PTHR13890:SF0">
    <property type="entry name" value="MAGNESIUM TRANSPORTER MRS2 HOMOLOG, MITOCHONDRIAL"/>
    <property type="match status" value="1"/>
</dbReference>
<comment type="caution">
    <text evidence="11">The sequence shown here is derived from an EMBL/GenBank/DDBJ whole genome shotgun (WGS) entry which is preliminary data.</text>
</comment>
<comment type="similarity">
    <text evidence="2 10">Belongs to the CorA metal ion transporter (MIT) (TC 1.A.35.5) family.</text>
</comment>
<comment type="subcellular location">
    <subcellularLocation>
        <location evidence="1 10">Membrane</location>
        <topology evidence="1 10">Multi-pass membrane protein</topology>
    </subcellularLocation>
</comment>
<dbReference type="GO" id="GO:0016020">
    <property type="term" value="C:membrane"/>
    <property type="evidence" value="ECO:0007669"/>
    <property type="project" value="UniProtKB-SubCell"/>
</dbReference>
<keyword evidence="7 10" id="KW-1133">Transmembrane helix</keyword>
<keyword evidence="3 10" id="KW-0813">Transport</keyword>
<comment type="function">
    <text evidence="10">Magnesium transporter that may mediate the influx of magnesium.</text>
</comment>
<evidence type="ECO:0000256" key="4">
    <source>
        <dbReference type="ARBA" id="ARBA00022692"/>
    </source>
</evidence>
<keyword evidence="4 10" id="KW-0812">Transmembrane</keyword>
<dbReference type="GO" id="GO:0015095">
    <property type="term" value="F:magnesium ion transmembrane transporter activity"/>
    <property type="evidence" value="ECO:0007669"/>
    <property type="project" value="TreeGrafter"/>
</dbReference>
<evidence type="ECO:0000256" key="2">
    <source>
        <dbReference type="ARBA" id="ARBA00007535"/>
    </source>
</evidence>
<dbReference type="CDD" id="cd12823">
    <property type="entry name" value="Mrs2_Mfm1p-like"/>
    <property type="match status" value="1"/>
</dbReference>
<dbReference type="EMBL" id="JADXDR010000186">
    <property type="protein sequence ID" value="KAI7836466.1"/>
    <property type="molecule type" value="Genomic_DNA"/>
</dbReference>
<keyword evidence="6" id="KW-0809">Transit peptide</keyword>
<evidence type="ECO:0000256" key="10">
    <source>
        <dbReference type="RuleBase" id="RU366041"/>
    </source>
</evidence>
<evidence type="ECO:0000313" key="12">
    <source>
        <dbReference type="Proteomes" id="UP001205105"/>
    </source>
</evidence>
<feature type="transmembrane region" description="Helical" evidence="10">
    <location>
        <begin position="391"/>
        <end position="415"/>
    </location>
</feature>
<dbReference type="Proteomes" id="UP001205105">
    <property type="component" value="Unassembled WGS sequence"/>
</dbReference>
<keyword evidence="5 10" id="KW-0460">Magnesium</keyword>
<dbReference type="AlphaFoldDB" id="A0AAD5GXM9"/>
<dbReference type="InterPro" id="IPR039204">
    <property type="entry name" value="MRS2-like"/>
</dbReference>
<evidence type="ECO:0000256" key="9">
    <source>
        <dbReference type="ARBA" id="ARBA00023136"/>
    </source>
</evidence>
<keyword evidence="12" id="KW-1185">Reference proteome</keyword>
<evidence type="ECO:0000256" key="8">
    <source>
        <dbReference type="ARBA" id="ARBA00023065"/>
    </source>
</evidence>
<evidence type="ECO:0000256" key="7">
    <source>
        <dbReference type="ARBA" id="ARBA00022989"/>
    </source>
</evidence>
<evidence type="ECO:0000256" key="5">
    <source>
        <dbReference type="ARBA" id="ARBA00022842"/>
    </source>
</evidence>
<proteinExistence type="inferred from homology"/>
<dbReference type="Gene3D" id="1.20.58.340">
    <property type="entry name" value="Magnesium transport protein CorA, transmembrane region"/>
    <property type="match status" value="1"/>
</dbReference>
<gene>
    <name evidence="11" type="ORF">COHA_009683</name>
</gene>
<reference evidence="11" key="1">
    <citation type="submission" date="2020-11" db="EMBL/GenBank/DDBJ databases">
        <title>Chlorella ohadii genome sequencing and assembly.</title>
        <authorList>
            <person name="Murik O."/>
            <person name="Treves H."/>
            <person name="Kedem I."/>
            <person name="Shotland Y."/>
            <person name="Kaplan A."/>
        </authorList>
    </citation>
    <scope>NUCLEOTIDE SEQUENCE</scope>
    <source>
        <strain evidence="11">1</strain>
    </source>
</reference>
<dbReference type="Gene3D" id="2.40.128.330">
    <property type="match status" value="1"/>
</dbReference>